<accession>A0A7N1A019</accession>
<dbReference type="GO" id="GO:0002143">
    <property type="term" value="P:tRNA wobble position uridine thiolation"/>
    <property type="evidence" value="ECO:0007669"/>
    <property type="project" value="TreeGrafter"/>
</dbReference>
<keyword evidence="2 3" id="KW-0819">tRNA processing</keyword>
<evidence type="ECO:0000313" key="4">
    <source>
        <dbReference type="EnsemblPlants" id="Kaladp0055s0336.1.v1.1"/>
    </source>
</evidence>
<sequence>MACSGSSGCQSAGGCSKIEATRQQQQQRVSCVKCKASQVMAPGAAGEDGRYCPDCFRGNLFGKFRFAVTSNSMISPTDRVLVAFSGGPCSRVALQFVHDMQQKAQRNFDASPDRSLPVFSVGVAFIDESSIGTGPLSCDRIDEAVIKEMETLVSCLSPPSKKFHAVPIQNVYPSADKEERVKELVQGVPDDTGKEDLLLHLRMLSLQTIAREHGYTKLVLGSCTSQIACHVLSSTVKGRGYSLPADIQYVDSRWDTPVVLPLRDCLAQEISILCRLDGLKTLELQTGHRPSSINSLVSSFVKLLQEDNPSRESTIVRTAGKLIPFHFNRVPENLDGDIHLASRHRKKFQVKSDLSIPTESFCSICVSPLKKDNSMSSQSAATESHTKSGDFAALCCSSCRYQILPSDAVLLKEFYTRLPHPITERAKDGQWSLLRERIEDYLLSENGG</sequence>
<dbReference type="HAMAP" id="MF_03054">
    <property type="entry name" value="CTU2"/>
    <property type="match status" value="1"/>
</dbReference>
<dbReference type="Gramene" id="Kaladp0055s0336.1.v1.1">
    <property type="protein sequence ID" value="Kaladp0055s0336.1.v1.1"/>
    <property type="gene ID" value="Kaladp0055s0336.v1.1"/>
</dbReference>
<dbReference type="EnsemblPlants" id="Kaladp0055s0336.1.v1.1">
    <property type="protein sequence ID" value="Kaladp0055s0336.1.v1.1"/>
    <property type="gene ID" value="Kaladp0055s0336.v1.1"/>
</dbReference>
<dbReference type="SUPFAM" id="SSF52402">
    <property type="entry name" value="Adenine nucleotide alpha hydrolases-like"/>
    <property type="match status" value="1"/>
</dbReference>
<dbReference type="UniPathway" id="UPA00988"/>
<keyword evidence="5" id="KW-1185">Reference proteome</keyword>
<dbReference type="Pfam" id="PF10288">
    <property type="entry name" value="CTU2"/>
    <property type="match status" value="1"/>
</dbReference>
<comment type="pathway">
    <text evidence="3">tRNA modification; 5-methoxycarbonylmethyl-2-thiouridine-tRNA biosynthesis.</text>
</comment>
<evidence type="ECO:0000256" key="3">
    <source>
        <dbReference type="HAMAP-Rule" id="MF_03054"/>
    </source>
</evidence>
<name>A0A7N1A019_KALFE</name>
<dbReference type="InterPro" id="IPR019407">
    <property type="entry name" value="CTU2"/>
</dbReference>
<protein>
    <recommendedName>
        <fullName evidence="3">Cytoplasmic tRNA 2-thiolation protein 2</fullName>
    </recommendedName>
</protein>
<dbReference type="InterPro" id="IPR014729">
    <property type="entry name" value="Rossmann-like_a/b/a_fold"/>
</dbReference>
<evidence type="ECO:0000313" key="5">
    <source>
        <dbReference type="Proteomes" id="UP000594263"/>
    </source>
</evidence>
<dbReference type="PANTHER" id="PTHR20882:SF14">
    <property type="entry name" value="CYTOPLASMIC TRNA 2-THIOLATION PROTEIN 2"/>
    <property type="match status" value="1"/>
</dbReference>
<reference evidence="4" key="1">
    <citation type="submission" date="2021-01" db="UniProtKB">
        <authorList>
            <consortium name="EnsemblPlants"/>
        </authorList>
    </citation>
    <scope>IDENTIFICATION</scope>
</reference>
<dbReference type="GO" id="GO:0032447">
    <property type="term" value="P:protein urmylation"/>
    <property type="evidence" value="ECO:0007669"/>
    <property type="project" value="UniProtKB-UniRule"/>
</dbReference>
<dbReference type="GO" id="GO:0016783">
    <property type="term" value="F:sulfurtransferase activity"/>
    <property type="evidence" value="ECO:0007669"/>
    <property type="project" value="EnsemblPlants"/>
</dbReference>
<dbReference type="Proteomes" id="UP000594263">
    <property type="component" value="Unplaced"/>
</dbReference>
<dbReference type="OMA" id="CHACRNI"/>
<dbReference type="PANTHER" id="PTHR20882">
    <property type="entry name" value="CYTOPLASMIC TRNA 2-THIOLATION PROTEIN 2"/>
    <property type="match status" value="1"/>
</dbReference>
<evidence type="ECO:0000256" key="2">
    <source>
        <dbReference type="ARBA" id="ARBA00022694"/>
    </source>
</evidence>
<dbReference type="GO" id="GO:0016779">
    <property type="term" value="F:nucleotidyltransferase activity"/>
    <property type="evidence" value="ECO:0007669"/>
    <property type="project" value="UniProtKB-UniRule"/>
</dbReference>
<evidence type="ECO:0000256" key="1">
    <source>
        <dbReference type="ARBA" id="ARBA00022490"/>
    </source>
</evidence>
<proteinExistence type="inferred from homology"/>
<dbReference type="GO" id="GO:0010311">
    <property type="term" value="P:lateral root formation"/>
    <property type="evidence" value="ECO:0007669"/>
    <property type="project" value="EnsemblPlants"/>
</dbReference>
<keyword evidence="1 3" id="KW-0963">Cytoplasm</keyword>
<comment type="subcellular location">
    <subcellularLocation>
        <location evidence="3">Cytoplasm</location>
    </subcellularLocation>
</comment>
<dbReference type="GO" id="GO:0005829">
    <property type="term" value="C:cytosol"/>
    <property type="evidence" value="ECO:0007669"/>
    <property type="project" value="TreeGrafter"/>
</dbReference>
<dbReference type="Gene3D" id="3.40.50.620">
    <property type="entry name" value="HUPs"/>
    <property type="match status" value="1"/>
</dbReference>
<dbReference type="GO" id="GO:0000049">
    <property type="term" value="F:tRNA binding"/>
    <property type="evidence" value="ECO:0007669"/>
    <property type="project" value="InterPro"/>
</dbReference>
<comment type="similarity">
    <text evidence="3">Belongs to the CTU2/NCS2 family.</text>
</comment>
<organism evidence="4 5">
    <name type="scientific">Kalanchoe fedtschenkoi</name>
    <name type="common">Lavender scallops</name>
    <name type="synonym">South American air plant</name>
    <dbReference type="NCBI Taxonomy" id="63787"/>
    <lineage>
        <taxon>Eukaryota</taxon>
        <taxon>Viridiplantae</taxon>
        <taxon>Streptophyta</taxon>
        <taxon>Embryophyta</taxon>
        <taxon>Tracheophyta</taxon>
        <taxon>Spermatophyta</taxon>
        <taxon>Magnoliopsida</taxon>
        <taxon>eudicotyledons</taxon>
        <taxon>Gunneridae</taxon>
        <taxon>Pentapetalae</taxon>
        <taxon>Saxifragales</taxon>
        <taxon>Crassulaceae</taxon>
        <taxon>Kalanchoe</taxon>
    </lineage>
</organism>
<comment type="function">
    <text evidence="3">Plays a central role in 2-thiolation of mcm(5)S(2)U at tRNA wobble positions of tRNA(Lys), tRNA(Glu) and tRNA(Gln). May act by forming a heterodimer with NCS6/CTU1 that ligates sulfur from thiocarboxylated URM1 onto the uridine of tRNAs at wobble position.</text>
</comment>
<dbReference type="AlphaFoldDB" id="A0A7N1A019"/>